<feature type="compositionally biased region" description="Basic residues" evidence="1">
    <location>
        <begin position="566"/>
        <end position="576"/>
    </location>
</feature>
<feature type="region of interest" description="Disordered" evidence="1">
    <location>
        <begin position="798"/>
        <end position="832"/>
    </location>
</feature>
<reference evidence="2" key="1">
    <citation type="submission" date="2019-12" db="EMBL/GenBank/DDBJ databases">
        <title>Genome sequencing and annotation of Brassica cretica.</title>
        <authorList>
            <person name="Studholme D.J."/>
            <person name="Sarris P."/>
        </authorList>
    </citation>
    <scope>NUCLEOTIDE SEQUENCE</scope>
    <source>
        <strain evidence="2">PFS-109/04</strain>
        <tissue evidence="2">Leaf</tissue>
    </source>
</reference>
<evidence type="ECO:0000256" key="1">
    <source>
        <dbReference type="SAM" id="MobiDB-lite"/>
    </source>
</evidence>
<dbReference type="EMBL" id="QGKX02001521">
    <property type="protein sequence ID" value="KAF3510839.1"/>
    <property type="molecule type" value="Genomic_DNA"/>
</dbReference>
<feature type="region of interest" description="Disordered" evidence="1">
    <location>
        <begin position="512"/>
        <end position="676"/>
    </location>
</feature>
<accession>A0A8S9P5Q4</accession>
<gene>
    <name evidence="2" type="ORF">F2Q69_00008880</name>
</gene>
<evidence type="ECO:0000313" key="3">
    <source>
        <dbReference type="Proteomes" id="UP000712600"/>
    </source>
</evidence>
<feature type="compositionally biased region" description="Acidic residues" evidence="1">
    <location>
        <begin position="334"/>
        <end position="354"/>
    </location>
</feature>
<feature type="compositionally biased region" description="Acidic residues" evidence="1">
    <location>
        <begin position="582"/>
        <end position="597"/>
    </location>
</feature>
<feature type="compositionally biased region" description="Basic and acidic residues" evidence="1">
    <location>
        <begin position="407"/>
        <end position="417"/>
    </location>
</feature>
<comment type="caution">
    <text evidence="2">The sequence shown here is derived from an EMBL/GenBank/DDBJ whole genome shotgun (WGS) entry which is preliminary data.</text>
</comment>
<proteinExistence type="predicted"/>
<feature type="compositionally biased region" description="Basic residues" evidence="1">
    <location>
        <begin position="318"/>
        <end position="328"/>
    </location>
</feature>
<feature type="compositionally biased region" description="Acidic residues" evidence="1">
    <location>
        <begin position="362"/>
        <end position="383"/>
    </location>
</feature>
<feature type="compositionally biased region" description="Acidic residues" evidence="1">
    <location>
        <begin position="605"/>
        <end position="631"/>
    </location>
</feature>
<sequence>MLEGKGKKRVSGQKGDVFAEDFVVRGFPAAEIVVIDAREIVVDEGNGVEHFDGASCRHSDGCFSSDELASGDAEKGPDPFASGEERVAHVFVDLDWFLERNDQVQGSVDGLGFTDYYSRVKPRELTLEPTDRAVAQPNPGQAFLLLGPCGMVKSVLYRSRRPIGKLERLAGESHSIVFSEASSRGFIASFDRCVAWRVLEYFRLRSISRGYSGEWRSDLPTVLPIRTKRLEIFPKDIQKRVSEAKRMRTLPDLSAMLAAQLGLASEEGPSMTVPRIGEVPPSGARNAGKGKKRKRGGPGGERSAEEASDVPPSDEPQKKKKNKKKKRAEKPADEQSENPEEPAENEEGDVQEEELQPKEEAFEAETSGEQDDAVEVGEREESEIPLNAARPDGSEEDSGESPLLIRRRNDEVGDEARSPILASSREGTPVPIREGVVQVGTSSRGSAILKRDRIARSALPRLFWSDLPTVLPIRTKRLEIFPKDIQKRISEAKRMGTLPDLSAMLAAQLGLASEEGPSTTVPRIGEVPPSGARNAGKVKKRKRGGPGGERSAEEASGVPPSGEPQKKKKKKKKKRAEKPADEQSESPEEPAENEEGDVQEKELQPEEEAFEAETSGEQDDAVEVGEREESEIPLNAARPDGSEEDSGESPLLIRRRNDEVDDEARPPILASSREGPQKLIVTSLGFAPEKGDERAGSNISQATIEIFAEQEKKYEEEAEKLRVGEVPEEDITLSPLVLDSQFVDARILASLDPYGSNAGLNDPEIAASLRVSLAHPTEERCEDPTLLLEDPLADPEIILRSGEMHASPAARESSVRASEPSVLNDRESDREA</sequence>
<evidence type="ECO:0000313" key="2">
    <source>
        <dbReference type="EMBL" id="KAF3510839.1"/>
    </source>
</evidence>
<organism evidence="2 3">
    <name type="scientific">Brassica cretica</name>
    <name type="common">Mustard</name>
    <dbReference type="NCBI Taxonomy" id="69181"/>
    <lineage>
        <taxon>Eukaryota</taxon>
        <taxon>Viridiplantae</taxon>
        <taxon>Streptophyta</taxon>
        <taxon>Embryophyta</taxon>
        <taxon>Tracheophyta</taxon>
        <taxon>Spermatophyta</taxon>
        <taxon>Magnoliopsida</taxon>
        <taxon>eudicotyledons</taxon>
        <taxon>Gunneridae</taxon>
        <taxon>Pentapetalae</taxon>
        <taxon>rosids</taxon>
        <taxon>malvids</taxon>
        <taxon>Brassicales</taxon>
        <taxon>Brassicaceae</taxon>
        <taxon>Brassiceae</taxon>
        <taxon>Brassica</taxon>
    </lineage>
</organism>
<name>A0A8S9P5Q4_BRACR</name>
<dbReference type="AlphaFoldDB" id="A0A8S9P5Q4"/>
<protein>
    <submittedName>
        <fullName evidence="2">Uncharacterized protein</fullName>
    </submittedName>
</protein>
<dbReference type="Proteomes" id="UP000712600">
    <property type="component" value="Unassembled WGS sequence"/>
</dbReference>
<feature type="region of interest" description="Disordered" evidence="1">
    <location>
        <begin position="266"/>
        <end position="444"/>
    </location>
</feature>